<evidence type="ECO:0000256" key="3">
    <source>
        <dbReference type="ARBA" id="ARBA00022692"/>
    </source>
</evidence>
<name>A0A285CVC1_9RHOB</name>
<dbReference type="PANTHER" id="PTHR30287:SF2">
    <property type="entry name" value="BLL1001 PROTEIN"/>
    <property type="match status" value="1"/>
</dbReference>
<evidence type="ECO:0000313" key="9">
    <source>
        <dbReference type="Proteomes" id="UP000219467"/>
    </source>
</evidence>
<feature type="transmembrane region" description="Helical" evidence="6">
    <location>
        <begin position="224"/>
        <end position="247"/>
    </location>
</feature>
<dbReference type="AlphaFoldDB" id="A0A285CVC1"/>
<dbReference type="GO" id="GO:0005886">
    <property type="term" value="C:plasma membrane"/>
    <property type="evidence" value="ECO:0007669"/>
    <property type="project" value="UniProtKB-SubCell"/>
</dbReference>
<evidence type="ECO:0000256" key="4">
    <source>
        <dbReference type="ARBA" id="ARBA00022989"/>
    </source>
</evidence>
<dbReference type="Proteomes" id="UP000219467">
    <property type="component" value="Unassembled WGS sequence"/>
</dbReference>
<protein>
    <submittedName>
        <fullName evidence="8">Putative ABC transport system permease protein</fullName>
    </submittedName>
</protein>
<feature type="transmembrane region" description="Helical" evidence="6">
    <location>
        <begin position="323"/>
        <end position="344"/>
    </location>
</feature>
<organism evidence="8 9">
    <name type="scientific">Cereibacter ovatus</name>
    <dbReference type="NCBI Taxonomy" id="439529"/>
    <lineage>
        <taxon>Bacteria</taxon>
        <taxon>Pseudomonadati</taxon>
        <taxon>Pseudomonadota</taxon>
        <taxon>Alphaproteobacteria</taxon>
        <taxon>Rhodobacterales</taxon>
        <taxon>Paracoccaceae</taxon>
        <taxon>Cereibacter</taxon>
    </lineage>
</organism>
<evidence type="ECO:0000256" key="6">
    <source>
        <dbReference type="SAM" id="Phobius"/>
    </source>
</evidence>
<dbReference type="InterPro" id="IPR003838">
    <property type="entry name" value="ABC3_permease_C"/>
</dbReference>
<keyword evidence="9" id="KW-1185">Reference proteome</keyword>
<feature type="transmembrane region" description="Helical" evidence="6">
    <location>
        <begin position="395"/>
        <end position="420"/>
    </location>
</feature>
<dbReference type="EMBL" id="OAOQ01000007">
    <property type="protein sequence ID" value="SNX70988.1"/>
    <property type="molecule type" value="Genomic_DNA"/>
</dbReference>
<reference evidence="9" key="1">
    <citation type="submission" date="2017-08" db="EMBL/GenBank/DDBJ databases">
        <authorList>
            <person name="Varghese N."/>
            <person name="Submissions S."/>
        </authorList>
    </citation>
    <scope>NUCLEOTIDE SEQUENCE [LARGE SCALE GENOMIC DNA]</scope>
    <source>
        <strain evidence="9">JA234</strain>
    </source>
</reference>
<feature type="transmembrane region" description="Helical" evidence="6">
    <location>
        <begin position="760"/>
        <end position="779"/>
    </location>
</feature>
<feature type="transmembrane region" description="Helical" evidence="6">
    <location>
        <begin position="717"/>
        <end position="740"/>
    </location>
</feature>
<feature type="domain" description="ABC3 transporter permease C-terminal" evidence="7">
    <location>
        <begin position="669"/>
        <end position="786"/>
    </location>
</feature>
<dbReference type="PANTHER" id="PTHR30287">
    <property type="entry name" value="MEMBRANE COMPONENT OF PREDICTED ABC SUPERFAMILY METABOLITE UPTAKE TRANSPORTER"/>
    <property type="match status" value="1"/>
</dbReference>
<feature type="domain" description="ABC3 transporter permease C-terminal" evidence="7">
    <location>
        <begin position="226"/>
        <end position="348"/>
    </location>
</feature>
<gene>
    <name evidence="8" type="ORF">SAMN05878503_107102</name>
</gene>
<comment type="subcellular location">
    <subcellularLocation>
        <location evidence="1">Cell membrane</location>
        <topology evidence="1">Multi-pass membrane protein</topology>
    </subcellularLocation>
</comment>
<accession>A0A285CVC1</accession>
<dbReference type="Pfam" id="PF02687">
    <property type="entry name" value="FtsX"/>
    <property type="match status" value="2"/>
</dbReference>
<evidence type="ECO:0000256" key="1">
    <source>
        <dbReference type="ARBA" id="ARBA00004651"/>
    </source>
</evidence>
<evidence type="ECO:0000256" key="2">
    <source>
        <dbReference type="ARBA" id="ARBA00022475"/>
    </source>
</evidence>
<proteinExistence type="predicted"/>
<evidence type="ECO:0000313" key="8">
    <source>
        <dbReference type="EMBL" id="SNX70988.1"/>
    </source>
</evidence>
<keyword evidence="5 6" id="KW-0472">Membrane</keyword>
<feature type="transmembrane region" description="Helical" evidence="6">
    <location>
        <begin position="372"/>
        <end position="389"/>
    </location>
</feature>
<keyword evidence="2" id="KW-1003">Cell membrane</keyword>
<keyword evidence="4 6" id="KW-1133">Transmembrane helix</keyword>
<feature type="transmembrane region" description="Helical" evidence="6">
    <location>
        <begin position="267"/>
        <end position="298"/>
    </location>
</feature>
<dbReference type="InterPro" id="IPR038766">
    <property type="entry name" value="Membrane_comp_ABC_pdt"/>
</dbReference>
<feature type="transmembrane region" description="Helical" evidence="6">
    <location>
        <begin position="662"/>
        <end position="684"/>
    </location>
</feature>
<sequence length="798" mass="84872">MIAAALSALLSHWRRQPLQLAMLLAGLALATALWSGVQAINAEARASYDAAAATLGQDRLARIEAEGPIPQDVYIALRRAGWPVTPVVEGRLRLDEGRSLHLIGIDPLTLPAPAQQVDFGQGDALLPFLRPPGLLFANAETLARIDGAALPPLRLADRLPPGTALGDIGQIQRLLRMEGRISHLLLDPEAAPGPLPALAPGLRLLPPDQRNEVARLTDSFHLNLTAFGLLSFAVGLFIVHSAIGLAFEQRRPVFRTLRALGLTARMLTGLLLAELMLLAGVAGLAGLGLGYLVAAALLPDVAATLRGLYGAEVPGTLTFRPGWAAAGLGIAALGTLASAAQGLWRVARLPVLAPAQPRAWAMASARAMRRQGLAAGALLLAALGLLIWGTGIVAAFALLAALLLGAALLLPLILSALLRGATRLARGPIAEWFWADTRQQLPGLSLALMALLLALAANIGVGTMVSSFRLTFTGWLDQRLAFELYLSAPDEATAARVTDWLQPRADAVLPIFRAETEVAGRPAQLYGMTDHATYRDNWPLLAAVPDVWDRLASGDWALVNEQLARREGLSPGDPLHLPGWQGRIAAIYSDYGNPSAQVIVSTARLLALHPEVDRRRHGIRVAPDRAAALADDMRATFDLPEAALIDQASLKGFSVQVFERTFAVTAALNVLTLGVAGLAMFASLMTLSGMRLPQLAPVWAMGLTRNHLAWLDFLRTLLLAAATMVAALPLGLALAWVLLAVVNVQAFGWRLPMHVFPLDWLRLGALALLAAALAAAVPVRRLARLAPADLLRVFANER</sequence>
<evidence type="ECO:0000256" key="5">
    <source>
        <dbReference type="ARBA" id="ARBA00023136"/>
    </source>
</evidence>
<feature type="transmembrane region" description="Helical" evidence="6">
    <location>
        <begin position="441"/>
        <end position="461"/>
    </location>
</feature>
<evidence type="ECO:0000259" key="7">
    <source>
        <dbReference type="Pfam" id="PF02687"/>
    </source>
</evidence>
<keyword evidence="3 6" id="KW-0812">Transmembrane</keyword>